<dbReference type="Proteomes" id="UP000320722">
    <property type="component" value="Chromosome"/>
</dbReference>
<organism evidence="1 2">
    <name type="scientific">Gimesia chilikensis</name>
    <dbReference type="NCBI Taxonomy" id="2605989"/>
    <lineage>
        <taxon>Bacteria</taxon>
        <taxon>Pseudomonadati</taxon>
        <taxon>Planctomycetota</taxon>
        <taxon>Planctomycetia</taxon>
        <taxon>Planctomycetales</taxon>
        <taxon>Planctomycetaceae</taxon>
        <taxon>Gimesia</taxon>
    </lineage>
</organism>
<dbReference type="AlphaFoldDB" id="A0A517WG65"/>
<gene>
    <name evidence="1" type="ORF">V6x_39730</name>
</gene>
<protein>
    <submittedName>
        <fullName evidence="1">Uncharacterized protein</fullName>
    </submittedName>
</protein>
<name>A0A517WG65_9PLAN</name>
<reference evidence="1 2" key="1">
    <citation type="submission" date="2019-02" db="EMBL/GenBank/DDBJ databases">
        <title>Deep-cultivation of Planctomycetes and their phenomic and genomic characterization uncovers novel biology.</title>
        <authorList>
            <person name="Wiegand S."/>
            <person name="Jogler M."/>
            <person name="Boedeker C."/>
            <person name="Pinto D."/>
            <person name="Vollmers J."/>
            <person name="Rivas-Marin E."/>
            <person name="Kohn T."/>
            <person name="Peeters S.H."/>
            <person name="Heuer A."/>
            <person name="Rast P."/>
            <person name="Oberbeckmann S."/>
            <person name="Bunk B."/>
            <person name="Jeske O."/>
            <person name="Meyerdierks A."/>
            <person name="Storesund J.E."/>
            <person name="Kallscheuer N."/>
            <person name="Luecker S."/>
            <person name="Lage O.M."/>
            <person name="Pohl T."/>
            <person name="Merkel B.J."/>
            <person name="Hornburger P."/>
            <person name="Mueller R.-W."/>
            <person name="Bruemmer F."/>
            <person name="Labrenz M."/>
            <person name="Spormann A.M."/>
            <person name="Op den Camp H."/>
            <person name="Overmann J."/>
            <person name="Amann R."/>
            <person name="Jetten M.S.M."/>
            <person name="Mascher T."/>
            <person name="Medema M.H."/>
            <person name="Devos D.P."/>
            <person name="Kaster A.-K."/>
            <person name="Ovreas L."/>
            <person name="Rohde M."/>
            <person name="Galperin M.Y."/>
            <person name="Jogler C."/>
        </authorList>
    </citation>
    <scope>NUCLEOTIDE SEQUENCE [LARGE SCALE GENOMIC DNA]</scope>
    <source>
        <strain evidence="1 2">V6</strain>
    </source>
</reference>
<proteinExistence type="predicted"/>
<dbReference type="EMBL" id="CP036347">
    <property type="protein sequence ID" value="QDU04246.1"/>
    <property type="molecule type" value="Genomic_DNA"/>
</dbReference>
<sequence>MRGDSTETNMISMFPAPLLFISSNLKSNIFFIPRQKTIFWRYQIISDRLQSGFSSLWTFSLIMRKRESPPFSDYLDFH</sequence>
<accession>A0A517WG65</accession>
<evidence type="ECO:0000313" key="1">
    <source>
        <dbReference type="EMBL" id="QDU04246.1"/>
    </source>
</evidence>
<evidence type="ECO:0000313" key="2">
    <source>
        <dbReference type="Proteomes" id="UP000320722"/>
    </source>
</evidence>